<protein>
    <submittedName>
        <fullName evidence="1">RidA family protein</fullName>
    </submittedName>
</protein>
<accession>A0A7Z8K3F7</accession>
<dbReference type="OrthoDB" id="3212792at2"/>
<comment type="caution">
    <text evidence="1">The sequence shown here is derived from an EMBL/GenBank/DDBJ whole genome shotgun (WGS) entry which is preliminary data.</text>
</comment>
<name>A0A7Z8K3F7_9CELL</name>
<organism evidence="1 2">
    <name type="scientific">Cellulomonas hominis</name>
    <dbReference type="NCBI Taxonomy" id="156981"/>
    <lineage>
        <taxon>Bacteria</taxon>
        <taxon>Bacillati</taxon>
        <taxon>Actinomycetota</taxon>
        <taxon>Actinomycetes</taxon>
        <taxon>Micrococcales</taxon>
        <taxon>Cellulomonadaceae</taxon>
        <taxon>Cellulomonas</taxon>
    </lineage>
</organism>
<sequence length="137" mass="13807">MPVQLLSPAGLAHPVPYQHVAIGSGTRQVHVAGQVGSVDADGAPLAADDIAGHVADALRNVATALAGAGATFADVVRLTIYVTRWTADQMPAFLAGVGSVAEELGLPTPLPPASLIGVEVLFEPGVRVEIEATAVIG</sequence>
<dbReference type="PANTHER" id="PTHR43857">
    <property type="entry name" value="BLR7761 PROTEIN"/>
    <property type="match status" value="1"/>
</dbReference>
<dbReference type="RefSeq" id="WP_154728382.1">
    <property type="nucleotide sequence ID" value="NZ_SZYE01000015.1"/>
</dbReference>
<dbReference type="InterPro" id="IPR006175">
    <property type="entry name" value="YjgF/YER057c/UK114"/>
</dbReference>
<dbReference type="InterPro" id="IPR035959">
    <property type="entry name" value="RutC-like_sf"/>
</dbReference>
<dbReference type="CDD" id="cd00448">
    <property type="entry name" value="YjgF_YER057c_UK114_family"/>
    <property type="match status" value="1"/>
</dbReference>
<evidence type="ECO:0000313" key="1">
    <source>
        <dbReference type="EMBL" id="TKR26786.1"/>
    </source>
</evidence>
<reference evidence="1 2" key="1">
    <citation type="submission" date="2019-05" db="EMBL/GenBank/DDBJ databases">
        <title>Genome sequence of Cellulomonas hominis strain CS1.</title>
        <authorList>
            <person name="Belmont J."/>
            <person name="Maclea K.S."/>
        </authorList>
    </citation>
    <scope>NUCLEOTIDE SEQUENCE [LARGE SCALE GENOMIC DNA]</scope>
    <source>
        <strain evidence="1 2">CS1</strain>
    </source>
</reference>
<proteinExistence type="predicted"/>
<dbReference type="Proteomes" id="UP000308121">
    <property type="component" value="Unassembled WGS sequence"/>
</dbReference>
<dbReference type="Pfam" id="PF01042">
    <property type="entry name" value="Ribonuc_L-PSP"/>
    <property type="match status" value="1"/>
</dbReference>
<evidence type="ECO:0000313" key="2">
    <source>
        <dbReference type="Proteomes" id="UP000308121"/>
    </source>
</evidence>
<dbReference type="AlphaFoldDB" id="A0A7Z8K3F7"/>
<gene>
    <name evidence="1" type="ORF">FA014_03835</name>
</gene>
<dbReference type="PANTHER" id="PTHR43857:SF1">
    <property type="entry name" value="YJGH FAMILY PROTEIN"/>
    <property type="match status" value="1"/>
</dbReference>
<dbReference type="EMBL" id="SZYE01000015">
    <property type="protein sequence ID" value="TKR26786.1"/>
    <property type="molecule type" value="Genomic_DNA"/>
</dbReference>
<dbReference type="Gene3D" id="3.30.1330.40">
    <property type="entry name" value="RutC-like"/>
    <property type="match status" value="1"/>
</dbReference>
<dbReference type="SUPFAM" id="SSF55298">
    <property type="entry name" value="YjgF-like"/>
    <property type="match status" value="1"/>
</dbReference>